<dbReference type="SUPFAM" id="SSF46557">
    <property type="entry name" value="GreA transcript cleavage protein, N-terminal domain"/>
    <property type="match status" value="1"/>
</dbReference>
<evidence type="ECO:0000256" key="3">
    <source>
        <dbReference type="ARBA" id="ARBA00023163"/>
    </source>
</evidence>
<dbReference type="PANTHER" id="PTHR30437">
    <property type="entry name" value="TRANSCRIPTION ELONGATION FACTOR GREA"/>
    <property type="match status" value="1"/>
</dbReference>
<dbReference type="InterPro" id="IPR023459">
    <property type="entry name" value="Tscrpt_elong_fac_GreA/B_fam"/>
</dbReference>
<evidence type="ECO:0000256" key="1">
    <source>
        <dbReference type="ARBA" id="ARBA00023015"/>
    </source>
</evidence>
<evidence type="ECO:0000259" key="5">
    <source>
        <dbReference type="Pfam" id="PF01272"/>
    </source>
</evidence>
<dbReference type="GO" id="GO:0003677">
    <property type="term" value="F:DNA binding"/>
    <property type="evidence" value="ECO:0007669"/>
    <property type="project" value="UniProtKB-UniRule"/>
</dbReference>
<comment type="caution">
    <text evidence="7">The sequence shown here is derived from an EMBL/GenBank/DDBJ whole genome shotgun (WGS) entry which is preliminary data.</text>
</comment>
<dbReference type="NCBIfam" id="TIGR01461">
    <property type="entry name" value="greB"/>
    <property type="match status" value="1"/>
</dbReference>
<dbReference type="RefSeq" id="WP_064597942.1">
    <property type="nucleotide sequence ID" value="NZ_CP134782.1"/>
</dbReference>
<dbReference type="InterPro" id="IPR001437">
    <property type="entry name" value="Tscrpt_elong_fac_GreA/B_C"/>
</dbReference>
<keyword evidence="8" id="KW-1185">Reference proteome</keyword>
<dbReference type="HAMAP" id="MF_00930">
    <property type="entry name" value="GreB"/>
    <property type="match status" value="1"/>
</dbReference>
<accession>A0A1B7L4M2</accession>
<evidence type="ECO:0000259" key="6">
    <source>
        <dbReference type="Pfam" id="PF03449"/>
    </source>
</evidence>
<dbReference type="InterPro" id="IPR022691">
    <property type="entry name" value="Tscrpt_elong_fac_GreA/B_N"/>
</dbReference>
<comment type="function">
    <text evidence="4">Necessary for efficient RNA polymerase transcription elongation past template-encoded arresting sites. The arresting sites in DNA have the property of trapping a certain fraction of elongating RNA polymerases that pass through, resulting in locked ternary complexes. Cleavage of the nascent transcript by cleavage factors such as GreA or GreB allows the resumption of elongation from the new 3'terminus. GreB releases sequences of up to 9 nucleotides in length.</text>
</comment>
<dbReference type="PIRSF" id="PIRSF006092">
    <property type="entry name" value="GreA_GreB"/>
    <property type="match status" value="1"/>
</dbReference>
<proteinExistence type="inferred from homology"/>
<dbReference type="Proteomes" id="UP000078225">
    <property type="component" value="Unassembled WGS sequence"/>
</dbReference>
<dbReference type="GO" id="GO:0006354">
    <property type="term" value="P:DNA-templated transcription elongation"/>
    <property type="evidence" value="ECO:0007669"/>
    <property type="project" value="TreeGrafter"/>
</dbReference>
<dbReference type="OrthoDB" id="5511940at2"/>
<dbReference type="InterPro" id="IPR006358">
    <property type="entry name" value="Tscrpt_elong_fac_GreB"/>
</dbReference>
<dbReference type="InterPro" id="IPR036805">
    <property type="entry name" value="Tscrpt_elong_fac_GreA/B_N_sf"/>
</dbReference>
<dbReference type="AlphaFoldDB" id="A0A1B7L4M2"/>
<dbReference type="FunFam" id="3.10.50.30:FF:000001">
    <property type="entry name" value="Transcription elongation factor GreA"/>
    <property type="match status" value="1"/>
</dbReference>
<dbReference type="InterPro" id="IPR018151">
    <property type="entry name" value="TF_GreA/GreB_CS"/>
</dbReference>
<evidence type="ECO:0000313" key="8">
    <source>
        <dbReference type="Proteomes" id="UP000078225"/>
    </source>
</evidence>
<dbReference type="SUPFAM" id="SSF54534">
    <property type="entry name" value="FKBP-like"/>
    <property type="match status" value="1"/>
</dbReference>
<dbReference type="InterPro" id="IPR028624">
    <property type="entry name" value="Tscrpt_elong_fac_GreA/B"/>
</dbReference>
<dbReference type="Pfam" id="PF01272">
    <property type="entry name" value="GreA_GreB"/>
    <property type="match status" value="1"/>
</dbReference>
<feature type="domain" description="Transcription elongation factor GreA/GreB C-terminal" evidence="5">
    <location>
        <begin position="81"/>
        <end position="155"/>
    </location>
</feature>
<dbReference type="HAMAP" id="MF_00105">
    <property type="entry name" value="GreA_GreB"/>
    <property type="match status" value="1"/>
</dbReference>
<keyword evidence="3 4" id="KW-0804">Transcription</keyword>
<dbReference type="NCBIfam" id="NF002506">
    <property type="entry name" value="PRK01885.1"/>
    <property type="match status" value="1"/>
</dbReference>
<keyword evidence="7" id="KW-0648">Protein biosynthesis</keyword>
<keyword evidence="1 4" id="KW-0805">Transcription regulation</keyword>
<reference evidence="8" key="1">
    <citation type="submission" date="2016-05" db="EMBL/GenBank/DDBJ databases">
        <authorList>
            <person name="Behera P."/>
            <person name="Vaishampayan P."/>
            <person name="Singh N."/>
            <person name="Raina V."/>
            <person name="Suar M."/>
            <person name="Pattnaik A."/>
            <person name="Rastogi G."/>
        </authorList>
    </citation>
    <scope>NUCLEOTIDE SEQUENCE [LARGE SCALE GENOMIC DNA]</scope>
    <source>
        <strain evidence="8">MP23</strain>
    </source>
</reference>
<dbReference type="Pfam" id="PF03449">
    <property type="entry name" value="GreA_GreB_N"/>
    <property type="match status" value="1"/>
</dbReference>
<dbReference type="GO" id="GO:0032784">
    <property type="term" value="P:regulation of DNA-templated transcription elongation"/>
    <property type="evidence" value="ECO:0007669"/>
    <property type="project" value="UniProtKB-UniRule"/>
</dbReference>
<dbReference type="PROSITE" id="PS00829">
    <property type="entry name" value="GREAB_1"/>
    <property type="match status" value="1"/>
</dbReference>
<sequence length="164" mass="19240">MKTPLITREGYEKLKKELDYLWREERPEVTKKVTWAASLGDRSENADYQYNKKRLREIDRRVRYLTKCLESLRIVDHSPQQDGKVFFGAWVEIENDDGDIRRFRIVGYDEIFGRNDYISIDAPVARALLKKEEGDVATVITPSGIATWYVNSISYTRPDWSKEA</sequence>
<evidence type="ECO:0000313" key="7">
    <source>
        <dbReference type="EMBL" id="OAT77226.1"/>
    </source>
</evidence>
<keyword evidence="7" id="KW-0251">Elongation factor</keyword>
<dbReference type="InterPro" id="IPR036953">
    <property type="entry name" value="GreA/GreB_C_sf"/>
</dbReference>
<keyword evidence="2 4" id="KW-0238">DNA-binding</keyword>
<dbReference type="GO" id="GO:0070063">
    <property type="term" value="F:RNA polymerase binding"/>
    <property type="evidence" value="ECO:0007669"/>
    <property type="project" value="InterPro"/>
</dbReference>
<protein>
    <recommendedName>
        <fullName evidence="4">Transcription elongation factor GreB</fullName>
    </recommendedName>
    <alternativeName>
        <fullName evidence="4">Transcript cleavage factor GreB</fullName>
    </alternativeName>
</protein>
<organism evidence="7 8">
    <name type="scientific">Mangrovibacter phragmitis</name>
    <dbReference type="NCBI Taxonomy" id="1691903"/>
    <lineage>
        <taxon>Bacteria</taxon>
        <taxon>Pseudomonadati</taxon>
        <taxon>Pseudomonadota</taxon>
        <taxon>Gammaproteobacteria</taxon>
        <taxon>Enterobacterales</taxon>
        <taxon>Enterobacteriaceae</taxon>
        <taxon>Mangrovibacter</taxon>
    </lineage>
</organism>
<name>A0A1B7L4M2_9ENTR</name>
<dbReference type="Gene3D" id="1.10.287.180">
    <property type="entry name" value="Transcription elongation factor, GreA/GreB, N-terminal domain"/>
    <property type="match status" value="1"/>
</dbReference>
<dbReference type="GO" id="GO:0003746">
    <property type="term" value="F:translation elongation factor activity"/>
    <property type="evidence" value="ECO:0007669"/>
    <property type="project" value="UniProtKB-KW"/>
</dbReference>
<dbReference type="EMBL" id="LYRP01000012">
    <property type="protein sequence ID" value="OAT77226.1"/>
    <property type="molecule type" value="Genomic_DNA"/>
</dbReference>
<dbReference type="FunFam" id="1.10.287.180:FF:000001">
    <property type="entry name" value="Transcription elongation factor GreA"/>
    <property type="match status" value="1"/>
</dbReference>
<evidence type="ECO:0000256" key="2">
    <source>
        <dbReference type="ARBA" id="ARBA00023125"/>
    </source>
</evidence>
<feature type="domain" description="Transcription elongation factor GreA/GreB N-terminal" evidence="6">
    <location>
        <begin position="5"/>
        <end position="74"/>
    </location>
</feature>
<dbReference type="STRING" id="1691903.A9B99_07945"/>
<comment type="similarity">
    <text evidence="4">Belongs to the GreA/GreB family. GreB subfamily.</text>
</comment>
<evidence type="ECO:0000256" key="4">
    <source>
        <dbReference type="HAMAP-Rule" id="MF_00930"/>
    </source>
</evidence>
<dbReference type="Gene3D" id="3.10.50.30">
    <property type="entry name" value="Transcription elongation factor, GreA/GreB, C-terminal domain"/>
    <property type="match status" value="1"/>
</dbReference>
<gene>
    <name evidence="4" type="primary">greB</name>
    <name evidence="7" type="ORF">A9B99_07945</name>
</gene>
<dbReference type="PANTHER" id="PTHR30437:SF6">
    <property type="entry name" value="TRANSCRIPTION ELONGATION FACTOR GREB"/>
    <property type="match status" value="1"/>
</dbReference>